<dbReference type="GO" id="GO:0005829">
    <property type="term" value="C:cytosol"/>
    <property type="evidence" value="ECO:0007669"/>
    <property type="project" value="TreeGrafter"/>
</dbReference>
<dbReference type="NCBIfam" id="NF002150">
    <property type="entry name" value="PRK00982.1-4"/>
    <property type="match status" value="1"/>
</dbReference>
<dbReference type="Gene3D" id="1.10.1200.10">
    <property type="entry name" value="ACP-like"/>
    <property type="match status" value="1"/>
</dbReference>
<evidence type="ECO:0000256" key="5">
    <source>
        <dbReference type="ARBA" id="ARBA00023098"/>
    </source>
</evidence>
<dbReference type="UniPathway" id="UPA00094"/>
<name>A0A6N2UQX9_BLAHA</name>
<dbReference type="GO" id="GO:0000035">
    <property type="term" value="F:acyl binding"/>
    <property type="evidence" value="ECO:0007669"/>
    <property type="project" value="TreeGrafter"/>
</dbReference>
<keyword evidence="2 7" id="KW-0444">Lipid biosynthesis</keyword>
<dbReference type="InterPro" id="IPR009081">
    <property type="entry name" value="PP-bd_ACP"/>
</dbReference>
<organism evidence="11">
    <name type="scientific">Blautia hansenii</name>
    <name type="common">Ruminococcus hansenii</name>
    <dbReference type="NCBI Taxonomy" id="1322"/>
    <lineage>
        <taxon>Bacteria</taxon>
        <taxon>Bacillati</taxon>
        <taxon>Bacillota</taxon>
        <taxon>Clostridia</taxon>
        <taxon>Lachnospirales</taxon>
        <taxon>Lachnospiraceae</taxon>
        <taxon>Blautia</taxon>
    </lineage>
</organism>
<dbReference type="GO" id="GO:0009245">
    <property type="term" value="P:lipid A biosynthetic process"/>
    <property type="evidence" value="ECO:0007669"/>
    <property type="project" value="TreeGrafter"/>
</dbReference>
<dbReference type="GO" id="GO:0016020">
    <property type="term" value="C:membrane"/>
    <property type="evidence" value="ECO:0007669"/>
    <property type="project" value="GOC"/>
</dbReference>
<gene>
    <name evidence="11" type="primary">acpP_1</name>
    <name evidence="7" type="synonym">acpP</name>
    <name evidence="11" type="ORF">BHLFYP23_00514</name>
</gene>
<evidence type="ECO:0000259" key="10">
    <source>
        <dbReference type="PROSITE" id="PS50075"/>
    </source>
</evidence>
<dbReference type="PROSITE" id="PS50075">
    <property type="entry name" value="CARRIER"/>
    <property type="match status" value="1"/>
</dbReference>
<dbReference type="EMBL" id="CACRSY010000014">
    <property type="protein sequence ID" value="VYT18631.1"/>
    <property type="molecule type" value="Genomic_DNA"/>
</dbReference>
<reference evidence="11" key="1">
    <citation type="submission" date="2019-11" db="EMBL/GenBank/DDBJ databases">
        <authorList>
            <person name="Feng L."/>
        </authorList>
    </citation>
    <scope>NUCLEOTIDE SEQUENCE</scope>
    <source>
        <strain evidence="11">BhanseniiLFYP23</strain>
    </source>
</reference>
<evidence type="ECO:0000256" key="6">
    <source>
        <dbReference type="ARBA" id="ARBA00023160"/>
    </source>
</evidence>
<proteinExistence type="inferred from homology"/>
<evidence type="ECO:0000256" key="9">
    <source>
        <dbReference type="RuleBase" id="RU003545"/>
    </source>
</evidence>
<feature type="domain" description="Carrier" evidence="10">
    <location>
        <begin position="1"/>
        <end position="74"/>
    </location>
</feature>
<sequence>MLEKMREIIAEQLNCEAESIQLETSFKEDLGADSLDLFELVMALEDEYSVDIPSEELQELTTVGAVIDYLKTKGVEE</sequence>
<dbReference type="SUPFAM" id="SSF47336">
    <property type="entry name" value="ACP-like"/>
    <property type="match status" value="1"/>
</dbReference>
<keyword evidence="1 7" id="KW-0596">Phosphopantetheine</keyword>
<keyword evidence="4 7" id="KW-0276">Fatty acid metabolism</keyword>
<comment type="similarity">
    <text evidence="7">Belongs to the acyl carrier protein (ACP) family.</text>
</comment>
<dbReference type="HAMAP" id="MF_01217">
    <property type="entry name" value="Acyl_carrier"/>
    <property type="match status" value="1"/>
</dbReference>
<evidence type="ECO:0000256" key="2">
    <source>
        <dbReference type="ARBA" id="ARBA00022516"/>
    </source>
</evidence>
<comment type="subcellular location">
    <subcellularLocation>
        <location evidence="7">Cytoplasm</location>
    </subcellularLocation>
</comment>
<dbReference type="Pfam" id="PF00550">
    <property type="entry name" value="PP-binding"/>
    <property type="match status" value="1"/>
</dbReference>
<comment type="PTM">
    <text evidence="7">4'-phosphopantetheine is transferred from CoA to a specific serine of apo-ACP by AcpS. This modification is essential for activity because fatty acids are bound in thioester linkage to the sulfhydryl of the prosthetic group.</text>
</comment>
<dbReference type="RefSeq" id="WP_009246344.1">
    <property type="nucleotide sequence ID" value="NZ_CACRSY010000014.1"/>
</dbReference>
<keyword evidence="3 7" id="KW-0597">Phosphoprotein</keyword>
<dbReference type="PANTHER" id="PTHR20863">
    <property type="entry name" value="ACYL CARRIER PROTEIN"/>
    <property type="match status" value="1"/>
</dbReference>
<dbReference type="GO" id="GO:0000036">
    <property type="term" value="F:acyl carrier activity"/>
    <property type="evidence" value="ECO:0007669"/>
    <property type="project" value="UniProtKB-UniRule"/>
</dbReference>
<comment type="pathway">
    <text evidence="7 9">Lipid metabolism; fatty acid biosynthesis.</text>
</comment>
<keyword evidence="6 7" id="KW-0275">Fatty acid biosynthesis</keyword>
<evidence type="ECO:0000256" key="4">
    <source>
        <dbReference type="ARBA" id="ARBA00022832"/>
    </source>
</evidence>
<dbReference type="AlphaFoldDB" id="A0A6N2UQX9"/>
<keyword evidence="7" id="KW-0963">Cytoplasm</keyword>
<evidence type="ECO:0000256" key="7">
    <source>
        <dbReference type="HAMAP-Rule" id="MF_01217"/>
    </source>
</evidence>
<accession>A0A6N2UQX9</accession>
<dbReference type="PANTHER" id="PTHR20863:SF76">
    <property type="entry name" value="CARRIER DOMAIN-CONTAINING PROTEIN"/>
    <property type="match status" value="1"/>
</dbReference>
<dbReference type="NCBIfam" id="TIGR00517">
    <property type="entry name" value="acyl_carrier"/>
    <property type="match status" value="1"/>
</dbReference>
<dbReference type="NCBIfam" id="NF002148">
    <property type="entry name" value="PRK00982.1-2"/>
    <property type="match status" value="1"/>
</dbReference>
<dbReference type="InterPro" id="IPR036736">
    <property type="entry name" value="ACP-like_sf"/>
</dbReference>
<evidence type="ECO:0000256" key="8">
    <source>
        <dbReference type="NCBIfam" id="TIGR00517"/>
    </source>
</evidence>
<comment type="function">
    <text evidence="7 9">Carrier of the growing fatty acid chain in fatty acid biosynthesis.</text>
</comment>
<evidence type="ECO:0000256" key="3">
    <source>
        <dbReference type="ARBA" id="ARBA00022553"/>
    </source>
</evidence>
<feature type="modified residue" description="O-(pantetheine 4'-phosphoryl)serine" evidence="7">
    <location>
        <position position="34"/>
    </location>
</feature>
<comment type="PTM">
    <text evidence="9">4'-phosphopantetheine is transferred from CoA to a specific serine of apo-ACP by acpS.</text>
</comment>
<keyword evidence="5 7" id="KW-0443">Lipid metabolism</keyword>
<evidence type="ECO:0000313" key="11">
    <source>
        <dbReference type="EMBL" id="VYT18631.1"/>
    </source>
</evidence>
<evidence type="ECO:0000256" key="1">
    <source>
        <dbReference type="ARBA" id="ARBA00022450"/>
    </source>
</evidence>
<dbReference type="InterPro" id="IPR003231">
    <property type="entry name" value="ACP"/>
</dbReference>
<protein>
    <recommendedName>
        <fullName evidence="7 8">Acyl carrier protein</fullName>
        <shortName evidence="7">ACP</shortName>
    </recommendedName>
</protein>